<protein>
    <submittedName>
        <fullName evidence="2">Cupin domain protein</fullName>
    </submittedName>
</protein>
<dbReference type="RefSeq" id="WP_068240052.1">
    <property type="nucleotide sequence ID" value="NZ_LPUY01000012.1"/>
</dbReference>
<evidence type="ECO:0000313" key="2">
    <source>
        <dbReference type="EMBL" id="KUP94531.1"/>
    </source>
</evidence>
<comment type="caution">
    <text evidence="2">The sequence shown here is derived from an EMBL/GenBank/DDBJ whole genome shotgun (WGS) entry which is preliminary data.</text>
</comment>
<sequence>MNEQAKAPRIFTTADIPAHDRGNGVSTRLFCSKGRCAADVTTGTTSLPVGRSVQLHSHNCDEQIVILAGQAEAEFNGTRHPIGPMEVAFIPKDTVHCFHNVGADPVLMLFIYGSGAVTRTFAATGETVAHLSDSDLAQPRT</sequence>
<dbReference type="Pfam" id="PF07883">
    <property type="entry name" value="Cupin_2"/>
    <property type="match status" value="1"/>
</dbReference>
<dbReference type="Gene3D" id="2.60.120.10">
    <property type="entry name" value="Jelly Rolls"/>
    <property type="match status" value="1"/>
</dbReference>
<dbReference type="InterPro" id="IPR014710">
    <property type="entry name" value="RmlC-like_jellyroll"/>
</dbReference>
<dbReference type="EMBL" id="LPUY01000012">
    <property type="protein sequence ID" value="KUP94531.1"/>
    <property type="molecule type" value="Genomic_DNA"/>
</dbReference>
<feature type="domain" description="Cupin type-2" evidence="1">
    <location>
        <begin position="46"/>
        <end position="112"/>
    </location>
</feature>
<dbReference type="SUPFAM" id="SSF51182">
    <property type="entry name" value="RmlC-like cupins"/>
    <property type="match status" value="1"/>
</dbReference>
<dbReference type="InterPro" id="IPR011051">
    <property type="entry name" value="RmlC_Cupin_sf"/>
</dbReference>
<dbReference type="Proteomes" id="UP000068382">
    <property type="component" value="Unassembled WGS sequence"/>
</dbReference>
<organism evidence="2 3">
    <name type="scientific">Tritonibacter horizontis</name>
    <dbReference type="NCBI Taxonomy" id="1768241"/>
    <lineage>
        <taxon>Bacteria</taxon>
        <taxon>Pseudomonadati</taxon>
        <taxon>Pseudomonadota</taxon>
        <taxon>Alphaproteobacteria</taxon>
        <taxon>Rhodobacterales</taxon>
        <taxon>Paracoccaceae</taxon>
        <taxon>Tritonibacter</taxon>
    </lineage>
</organism>
<name>A0A132C1Q2_9RHOB</name>
<proteinExistence type="predicted"/>
<evidence type="ECO:0000259" key="1">
    <source>
        <dbReference type="Pfam" id="PF07883"/>
    </source>
</evidence>
<reference evidence="2 3" key="1">
    <citation type="submission" date="2015-12" db="EMBL/GenBank/DDBJ databases">
        <title>Genome sequence of the marine Rhodobacteraceae strain O3.65, Candidatus Tritonibacter horizontis.</title>
        <authorList>
            <person name="Poehlein A."/>
            <person name="Giebel H.A."/>
            <person name="Voget S."/>
            <person name="Brinkhoff T."/>
        </authorList>
    </citation>
    <scope>NUCLEOTIDE SEQUENCE [LARGE SCALE GENOMIC DNA]</scope>
    <source>
        <strain evidence="2 3">O3.65</strain>
    </source>
</reference>
<accession>A0A132C1Q2</accession>
<keyword evidence="3" id="KW-1185">Reference proteome</keyword>
<dbReference type="AlphaFoldDB" id="A0A132C1Q2"/>
<dbReference type="OrthoDB" id="9814751at2"/>
<gene>
    <name evidence="2" type="ORF">TRIHO_04570</name>
</gene>
<evidence type="ECO:0000313" key="3">
    <source>
        <dbReference type="Proteomes" id="UP000068382"/>
    </source>
</evidence>
<dbReference type="InterPro" id="IPR013096">
    <property type="entry name" value="Cupin_2"/>
</dbReference>